<feature type="transmembrane region" description="Helical" evidence="1">
    <location>
        <begin position="44"/>
        <end position="62"/>
    </location>
</feature>
<gene>
    <name evidence="3" type="ORF">EI168_05680</name>
</gene>
<proteinExistence type="predicted"/>
<evidence type="ECO:0000313" key="4">
    <source>
        <dbReference type="Proteomes" id="UP001645039"/>
    </source>
</evidence>
<evidence type="ECO:0000256" key="1">
    <source>
        <dbReference type="SAM" id="Phobius"/>
    </source>
</evidence>
<keyword evidence="4" id="KW-1185">Reference proteome</keyword>
<keyword evidence="1" id="KW-1133">Transmembrane helix</keyword>
<evidence type="ECO:0000259" key="2">
    <source>
        <dbReference type="Pfam" id="PF07331"/>
    </source>
</evidence>
<keyword evidence="1" id="KW-0812">Transmembrane</keyword>
<dbReference type="Pfam" id="PF07331">
    <property type="entry name" value="TctB"/>
    <property type="match status" value="1"/>
</dbReference>
<feature type="domain" description="DUF1468" evidence="2">
    <location>
        <begin position="19"/>
        <end position="149"/>
    </location>
</feature>
<reference evidence="3 4" key="1">
    <citation type="submission" date="2020-07" db="EMBL/GenBank/DDBJ databases">
        <title>Halophilic bacteria isolated from french cheeses.</title>
        <authorList>
            <person name="Kothe C.I."/>
            <person name="Farah-Kraiem B."/>
            <person name="Renault P."/>
            <person name="Dridi B."/>
        </authorList>
    </citation>
    <scope>NUCLEOTIDE SEQUENCE [LARGE SCALE GENOMIC DNA]</scope>
    <source>
        <strain evidence="3 4">FME1</strain>
    </source>
</reference>
<evidence type="ECO:0000313" key="3">
    <source>
        <dbReference type="EMBL" id="MBE0399599.1"/>
    </source>
</evidence>
<comment type="caution">
    <text evidence="3">The sequence shown here is derived from an EMBL/GenBank/DDBJ whole genome shotgun (WGS) entry which is preliminary data.</text>
</comment>
<dbReference type="EMBL" id="RRZD01000004">
    <property type="protein sequence ID" value="MBE0399599.1"/>
    <property type="molecule type" value="Genomic_DNA"/>
</dbReference>
<dbReference type="Proteomes" id="UP001645039">
    <property type="component" value="Unassembled WGS sequence"/>
</dbReference>
<dbReference type="InterPro" id="IPR009936">
    <property type="entry name" value="DUF1468"/>
</dbReference>
<protein>
    <submittedName>
        <fullName evidence="3">Tripartite tricarboxylate transporter TctB family protein</fullName>
    </submittedName>
</protein>
<accession>A0ABR9EZF2</accession>
<name>A0ABR9EZF2_9GAMM</name>
<feature type="transmembrane region" description="Helical" evidence="1">
    <location>
        <begin position="122"/>
        <end position="144"/>
    </location>
</feature>
<feature type="transmembrane region" description="Helical" evidence="1">
    <location>
        <begin position="83"/>
        <end position="116"/>
    </location>
</feature>
<dbReference type="RefSeq" id="WP_096281866.1">
    <property type="nucleotide sequence ID" value="NZ_CBCSBM010000012.1"/>
</dbReference>
<sequence>MTSSTFSRSFPWGNVLFSLTLAGAFFYYAHGVHAAARGATDWVLVVPVAGIGIASLLVITGTKIVDWYREHAHDSGRTVPVKTLLFMALLVLYVGALPFIGFDIGSFVFLALTLYVQGEKRWWVLLGSGVLVSFVVVLVFVQLLNVRLPTILL</sequence>
<organism evidence="3 4">
    <name type="scientific">Halomonas casei</name>
    <dbReference type="NCBI Taxonomy" id="2742613"/>
    <lineage>
        <taxon>Bacteria</taxon>
        <taxon>Pseudomonadati</taxon>
        <taxon>Pseudomonadota</taxon>
        <taxon>Gammaproteobacteria</taxon>
        <taxon>Oceanospirillales</taxon>
        <taxon>Halomonadaceae</taxon>
        <taxon>Halomonas</taxon>
    </lineage>
</organism>
<keyword evidence="1" id="KW-0472">Membrane</keyword>